<evidence type="ECO:0000256" key="4">
    <source>
        <dbReference type="ARBA" id="ARBA00023125"/>
    </source>
</evidence>
<feature type="domain" description="THAP-type" evidence="7">
    <location>
        <begin position="409"/>
        <end position="504"/>
    </location>
</feature>
<dbReference type="GO" id="GO:0000723">
    <property type="term" value="P:telomere maintenance"/>
    <property type="evidence" value="ECO:0007669"/>
    <property type="project" value="InterPro"/>
</dbReference>
<dbReference type="CDD" id="cd18809">
    <property type="entry name" value="SF1_C_RecD"/>
    <property type="match status" value="1"/>
</dbReference>
<evidence type="ECO:0000256" key="5">
    <source>
        <dbReference type="PROSITE-ProRule" id="PRU00309"/>
    </source>
</evidence>
<accession>A0AAE1HSK8</accession>
<evidence type="ECO:0000259" key="7">
    <source>
        <dbReference type="PROSITE" id="PS50950"/>
    </source>
</evidence>
<reference evidence="8" key="1">
    <citation type="submission" date="2021-07" db="EMBL/GenBank/DDBJ databases">
        <authorList>
            <person name="Catto M.A."/>
            <person name="Jacobson A."/>
            <person name="Kennedy G."/>
            <person name="Labadie P."/>
            <person name="Hunt B.G."/>
            <person name="Srinivasan R."/>
        </authorList>
    </citation>
    <scope>NUCLEOTIDE SEQUENCE</scope>
    <source>
        <strain evidence="8">PL_HMW_Pooled</strain>
        <tissue evidence="8">Head</tissue>
    </source>
</reference>
<keyword evidence="2 5" id="KW-0863">Zinc-finger</keyword>
<dbReference type="InterPro" id="IPR010285">
    <property type="entry name" value="DNA_helicase_pif1-like_DEAD"/>
</dbReference>
<proteinExistence type="inferred from homology"/>
<dbReference type="SMART" id="SM00980">
    <property type="entry name" value="THAP"/>
    <property type="match status" value="2"/>
</dbReference>
<dbReference type="InterPro" id="IPR046700">
    <property type="entry name" value="DUF6570"/>
</dbReference>
<comment type="cofactor">
    <cofactor evidence="6">
        <name>Mg(2+)</name>
        <dbReference type="ChEBI" id="CHEBI:18420"/>
    </cofactor>
</comment>
<dbReference type="InterPro" id="IPR027417">
    <property type="entry name" value="P-loop_NTPase"/>
</dbReference>
<organism evidence="8 9">
    <name type="scientific">Frankliniella fusca</name>
    <dbReference type="NCBI Taxonomy" id="407009"/>
    <lineage>
        <taxon>Eukaryota</taxon>
        <taxon>Metazoa</taxon>
        <taxon>Ecdysozoa</taxon>
        <taxon>Arthropoda</taxon>
        <taxon>Hexapoda</taxon>
        <taxon>Insecta</taxon>
        <taxon>Pterygota</taxon>
        <taxon>Neoptera</taxon>
        <taxon>Paraneoptera</taxon>
        <taxon>Thysanoptera</taxon>
        <taxon>Terebrantia</taxon>
        <taxon>Thripoidea</taxon>
        <taxon>Thripidae</taxon>
        <taxon>Frankliniella</taxon>
    </lineage>
</organism>
<dbReference type="GO" id="GO:0016787">
    <property type="term" value="F:hydrolase activity"/>
    <property type="evidence" value="ECO:0007669"/>
    <property type="project" value="UniProtKB-KW"/>
</dbReference>
<dbReference type="Pfam" id="PF14214">
    <property type="entry name" value="Helitron_like_N"/>
    <property type="match status" value="1"/>
</dbReference>
<keyword evidence="1" id="KW-0479">Metal-binding</keyword>
<keyword evidence="3" id="KW-0862">Zinc</keyword>
<keyword evidence="9" id="KW-1185">Reference proteome</keyword>
<dbReference type="SUPFAM" id="SSF57716">
    <property type="entry name" value="Glucocorticoid receptor-like (DNA-binding domain)"/>
    <property type="match status" value="2"/>
</dbReference>
<evidence type="ECO:0000256" key="1">
    <source>
        <dbReference type="ARBA" id="ARBA00022723"/>
    </source>
</evidence>
<gene>
    <name evidence="8" type="ORF">KUF71_014924</name>
</gene>
<dbReference type="PROSITE" id="PS50950">
    <property type="entry name" value="ZF_THAP"/>
    <property type="match status" value="2"/>
</dbReference>
<dbReference type="InterPro" id="IPR025476">
    <property type="entry name" value="Helitron_helicase-like"/>
</dbReference>
<dbReference type="PANTHER" id="PTHR47642">
    <property type="entry name" value="ATP-DEPENDENT DNA HELICASE"/>
    <property type="match status" value="1"/>
</dbReference>
<comment type="catalytic activity">
    <reaction evidence="6">
        <text>ATP + H2O = ADP + phosphate + H(+)</text>
        <dbReference type="Rhea" id="RHEA:13065"/>
        <dbReference type="ChEBI" id="CHEBI:15377"/>
        <dbReference type="ChEBI" id="CHEBI:15378"/>
        <dbReference type="ChEBI" id="CHEBI:30616"/>
        <dbReference type="ChEBI" id="CHEBI:43474"/>
        <dbReference type="ChEBI" id="CHEBI:456216"/>
        <dbReference type="EC" id="5.6.2.3"/>
    </reaction>
</comment>
<evidence type="ECO:0000313" key="9">
    <source>
        <dbReference type="Proteomes" id="UP001219518"/>
    </source>
</evidence>
<keyword evidence="6" id="KW-0233">DNA recombination</keyword>
<dbReference type="Proteomes" id="UP001219518">
    <property type="component" value="Unassembled WGS sequence"/>
</dbReference>
<dbReference type="Pfam" id="PF20209">
    <property type="entry name" value="DUF6570"/>
    <property type="match status" value="1"/>
</dbReference>
<dbReference type="Pfam" id="PF05485">
    <property type="entry name" value="THAP"/>
    <property type="match status" value="2"/>
</dbReference>
<keyword evidence="6" id="KW-0547">Nucleotide-binding</keyword>
<dbReference type="InterPro" id="IPR003593">
    <property type="entry name" value="AAA+_ATPase"/>
</dbReference>
<evidence type="ECO:0000256" key="6">
    <source>
        <dbReference type="RuleBase" id="RU363044"/>
    </source>
</evidence>
<dbReference type="GO" id="GO:0006310">
    <property type="term" value="P:DNA recombination"/>
    <property type="evidence" value="ECO:0007669"/>
    <property type="project" value="UniProtKB-KW"/>
</dbReference>
<dbReference type="SUPFAM" id="SSF52540">
    <property type="entry name" value="P-loop containing nucleoside triphosphate hydrolases"/>
    <property type="match status" value="2"/>
</dbReference>
<keyword evidence="4 5" id="KW-0238">DNA-binding</keyword>
<keyword evidence="6 8" id="KW-0347">Helicase</keyword>
<evidence type="ECO:0000256" key="2">
    <source>
        <dbReference type="ARBA" id="ARBA00022771"/>
    </source>
</evidence>
<dbReference type="Pfam" id="PF05970">
    <property type="entry name" value="PIF1"/>
    <property type="match status" value="1"/>
</dbReference>
<keyword evidence="6" id="KW-0378">Hydrolase</keyword>
<dbReference type="GO" id="GO:0008270">
    <property type="term" value="F:zinc ion binding"/>
    <property type="evidence" value="ECO:0007669"/>
    <property type="project" value="UniProtKB-KW"/>
</dbReference>
<dbReference type="InterPro" id="IPR051055">
    <property type="entry name" value="PIF1_helicase"/>
</dbReference>
<dbReference type="GO" id="GO:0005524">
    <property type="term" value="F:ATP binding"/>
    <property type="evidence" value="ECO:0007669"/>
    <property type="project" value="UniProtKB-KW"/>
</dbReference>
<protein>
    <recommendedName>
        <fullName evidence="6">ATP-dependent DNA helicase</fullName>
        <ecNumber evidence="6">5.6.2.3</ecNumber>
    </recommendedName>
</protein>
<dbReference type="SMART" id="SM00692">
    <property type="entry name" value="DM3"/>
    <property type="match status" value="2"/>
</dbReference>
<keyword evidence="6" id="KW-0234">DNA repair</keyword>
<dbReference type="Gene3D" id="3.40.50.300">
    <property type="entry name" value="P-loop containing nucleotide triphosphate hydrolases"/>
    <property type="match status" value="1"/>
</dbReference>
<dbReference type="EC" id="5.6.2.3" evidence="6"/>
<feature type="domain" description="THAP-type" evidence="7">
    <location>
        <begin position="1"/>
        <end position="76"/>
    </location>
</feature>
<dbReference type="EMBL" id="JAHWGI010001267">
    <property type="protein sequence ID" value="KAK3926588.1"/>
    <property type="molecule type" value="Genomic_DNA"/>
</dbReference>
<dbReference type="PANTHER" id="PTHR47642:SF5">
    <property type="entry name" value="ATP-DEPENDENT DNA HELICASE"/>
    <property type="match status" value="1"/>
</dbReference>
<comment type="caution">
    <text evidence="8">The sequence shown here is derived from an EMBL/GenBank/DDBJ whole genome shotgun (WGS) entry which is preliminary data.</text>
</comment>
<dbReference type="InterPro" id="IPR006612">
    <property type="entry name" value="THAP_Znf"/>
</dbReference>
<evidence type="ECO:0000313" key="8">
    <source>
        <dbReference type="EMBL" id="KAK3926588.1"/>
    </source>
</evidence>
<name>A0AAE1HSK8_9NEOP</name>
<keyword evidence="6" id="KW-0227">DNA damage</keyword>
<comment type="similarity">
    <text evidence="6">Belongs to the helicase family.</text>
</comment>
<keyword evidence="6" id="KW-0067">ATP-binding</keyword>
<dbReference type="GO" id="GO:0043139">
    <property type="term" value="F:5'-3' DNA helicase activity"/>
    <property type="evidence" value="ECO:0007669"/>
    <property type="project" value="UniProtKB-EC"/>
</dbReference>
<dbReference type="SMART" id="SM00382">
    <property type="entry name" value="AAA"/>
    <property type="match status" value="1"/>
</dbReference>
<evidence type="ECO:0000256" key="3">
    <source>
        <dbReference type="ARBA" id="ARBA00022833"/>
    </source>
</evidence>
<reference evidence="8" key="2">
    <citation type="journal article" date="2023" name="BMC Genomics">
        <title>Pest status, molecular evolution, and epigenetic factors derived from the genome assembly of Frankliniella fusca, a thysanopteran phytovirus vector.</title>
        <authorList>
            <person name="Catto M.A."/>
            <person name="Labadie P.E."/>
            <person name="Jacobson A.L."/>
            <person name="Kennedy G.G."/>
            <person name="Srinivasan R."/>
            <person name="Hunt B.G."/>
        </authorList>
    </citation>
    <scope>NUCLEOTIDE SEQUENCE</scope>
    <source>
        <strain evidence="8">PL_HMW_Pooled</strain>
    </source>
</reference>
<dbReference type="GO" id="GO:0006281">
    <property type="term" value="P:DNA repair"/>
    <property type="evidence" value="ECO:0007669"/>
    <property type="project" value="UniProtKB-KW"/>
</dbReference>
<dbReference type="GO" id="GO:0003677">
    <property type="term" value="F:DNA binding"/>
    <property type="evidence" value="ECO:0007669"/>
    <property type="project" value="UniProtKB-UniRule"/>
</dbReference>
<sequence>MTRRCFVCRKEKGQVNHLFSLPKQPGTRKKWIEWICNNLNVPESSISSSAVVCSDHFNPANIMKRRLKPCSVPEQFVQPNINNIVCDCTGLLAVAGSSGQVSENNELIETSAVANGCNVEHRNEMDNINGNNVLIHMVPGINSEVNEAVAGSLLQVSNNELIETPVAGNVSNDENRNELDNPNGNGVLIHLVPGINSELKELYAVCNEEISMDVVTVDSNDTFRDGVTEHFVLSNMGECCEVNNDGMPMELESGGVDNMLEDCVTELYVSPKRRVCNAVNNDVLSMEVESECCSNMSADVMKECVVLPNSGMCFSLTNDDLTMVIGSEGGNDMTSDVGLDASSINRKWCGLNYNDEAMEVVIEKVTDSSYSDVITVDINCNESDGHTEKNDEVIDVLSKAKESRTKKSIVRKCSVEGCSNNNSSHRLFFFPRVMKCVNKEFIVDDNEVKRCRSWMAFCNNKKLYTKDIRNLHKTYQVCSDHFPDNMFGPGGRLKLKKTAVPILKAPINVLENVDLSCLPGSSSDGNFGNIEGCSSNYDLVEDNPELQNSLCDINRELSNLSAKFEDKLKCMKEECCDICKEKYLFYPNMKKLHRKKSTCWKFSDRNNMDPGVVPPELLGLTFVEQLLIALIHPVLSVFKLKGCQYGYKGNVINFLQDVKSFATMLPYRIEDLNSVLTVTYRNGTEKSSDFQVRAKKVRDALLWLKVNNDYYKDIEILEENLAELPEDGNVYDKVNSMVINSVESEENIDLELDGDLVENEEEPVVNIESSGVPFVPLHNQDQLINSSLDWPNLGVDPVSEFDAGFIVRAFPCLFPYGKCDVYEVREKKVQMHEYFKHLLSYEDGRFGKHPTFRFFAFNMWLRHTAIKTGKVFVDKDSNLKEMNVEELKAHLDSNASARKKIMFMGSNLKGSKSYWKSRCGELRDMVEQIGLPTIFLTMSAADLYWPDLYRILTGKNISEVSMRERRLLIRENPIIVDLFFDYRLQIYIQEVLEPKYKVTDYWYRIEYQHRYVFCLHFSMFIIGVCNFYVFICNRGSPHVHGLFWFEDAPQNVEKSLNGTEEEKLSVKTYFEQLISAVNPNINVEMPEKHPCEVRYGEVEDFESDISQLLLKVQRHTKCTPGYCLRMNKKKETVCRFHFPFDITEAAELKLNEKTGNYDFIPERNDSLLNKYNPFIISTWRANIDICPILYKSAVIDYITKYVSKAEVNSKTLVDICEQVCNATSSGDPARRAIQKILIKNCVERDVSAQEVCHIMMGANLFNSGNRNFVVVHTDEGKWTLLNTNREDGEVDHSHQKSSSSFMEKYANRPSVVEDVSMWNAAKFYNIKNWKKCNKKPNIVRVFPRLKIGGGDDEKYYRQQVMLHVPWSNEKPINKGDDETWQSFYERNRVLISEQLVDLSDRGTGVVEDNDEGENDENENPDVVANEDWMIAQRITANISSADVNPGMREVDLNYDWHANSHSYDCYGDLKYLEKFIENEKKNYEETENIIEDLPDINFSTEQTLVKNVMERQIEALKNGITDDGIPKKVLVQGKAGTGKSLLIRYLVNEATREFGQGSVLLLGPTGVAAVNVGGATIHSALSIPTKGHSIQELTGESARKFCDTIAKVKFVIIDEYSFISCSLLGDIDFRLRQGTGIQEPFGNLNLYLFGDYRQLPPVMNRPLYSSSQLTPEALRGKNLFNSFDCLFVLTQCHRQKDPAFEGILDRISMGLATYEDYCVLRQRFESNVTFNEVKKFDKAIRLFATKEDVGKHNKKTLKELTDDAGNLVPIAIIPAKHNGNGAKSASEDKANGLPNELIMGCGARIMLKRNLWTKKGLVNGTMGSLVDILYDEDNEPPFGTPRILMCQFDNYKGPGIGPNNLVPIGLVVSSWKSSQGSCSRQQFPVVLSYACTIHKSQGLSLDQAVINIGKREFSLGITYVALSRVRSLDGVLLKEFGYERLDCLKNRFELIDRRAFEEKLKNNY</sequence>